<keyword evidence="4" id="KW-1185">Reference proteome</keyword>
<keyword evidence="1" id="KW-0175">Coiled coil</keyword>
<reference evidence="3 4" key="1">
    <citation type="journal article" date="2019" name="Commun. Biol.">
        <title>The bagworm genome reveals a unique fibroin gene that provides high tensile strength.</title>
        <authorList>
            <person name="Kono N."/>
            <person name="Nakamura H."/>
            <person name="Ohtoshi R."/>
            <person name="Tomita M."/>
            <person name="Numata K."/>
            <person name="Arakawa K."/>
        </authorList>
    </citation>
    <scope>NUCLEOTIDE SEQUENCE [LARGE SCALE GENOMIC DNA]</scope>
</reference>
<evidence type="ECO:0000256" key="2">
    <source>
        <dbReference type="SAM" id="MobiDB-lite"/>
    </source>
</evidence>
<sequence>MRITRNQSSTPIASDVTCAGGSALTDQTLETNNGGGVVNLENLEAKMASIEVSLGGRRRRGPGGRDLARDLDALRDALADKDSLIQSLKKQLSATLSAARLATQASPGGGARRPPGDSEPELSAEERHALEERAAAVRAELEARRRAIADLRRQLETTHVTDNIDTRIEQAELQYRVGREELELLSLSEQARALTALLQHADARAAAASATLYR</sequence>
<feature type="region of interest" description="Disordered" evidence="2">
    <location>
        <begin position="102"/>
        <end position="126"/>
    </location>
</feature>
<organism evidence="3 4">
    <name type="scientific">Eumeta variegata</name>
    <name type="common">Bagworm moth</name>
    <name type="synonym">Eumeta japonica</name>
    <dbReference type="NCBI Taxonomy" id="151549"/>
    <lineage>
        <taxon>Eukaryota</taxon>
        <taxon>Metazoa</taxon>
        <taxon>Ecdysozoa</taxon>
        <taxon>Arthropoda</taxon>
        <taxon>Hexapoda</taxon>
        <taxon>Insecta</taxon>
        <taxon>Pterygota</taxon>
        <taxon>Neoptera</taxon>
        <taxon>Endopterygota</taxon>
        <taxon>Lepidoptera</taxon>
        <taxon>Glossata</taxon>
        <taxon>Ditrysia</taxon>
        <taxon>Tineoidea</taxon>
        <taxon>Psychidae</taxon>
        <taxon>Oiketicinae</taxon>
        <taxon>Eumeta</taxon>
    </lineage>
</organism>
<evidence type="ECO:0000313" key="4">
    <source>
        <dbReference type="Proteomes" id="UP000299102"/>
    </source>
</evidence>
<comment type="caution">
    <text evidence="3">The sequence shown here is derived from an EMBL/GenBank/DDBJ whole genome shotgun (WGS) entry which is preliminary data.</text>
</comment>
<protein>
    <submittedName>
        <fullName evidence="3">Uncharacterized protein</fullName>
    </submittedName>
</protein>
<dbReference type="Proteomes" id="UP000299102">
    <property type="component" value="Unassembled WGS sequence"/>
</dbReference>
<gene>
    <name evidence="3" type="ORF">EVAR_41469_1</name>
</gene>
<evidence type="ECO:0000256" key="1">
    <source>
        <dbReference type="SAM" id="Coils"/>
    </source>
</evidence>
<proteinExistence type="predicted"/>
<dbReference type="EMBL" id="BGZK01000702">
    <property type="protein sequence ID" value="GBP56833.1"/>
    <property type="molecule type" value="Genomic_DNA"/>
</dbReference>
<accession>A0A4C1X0Z4</accession>
<dbReference type="AlphaFoldDB" id="A0A4C1X0Z4"/>
<name>A0A4C1X0Z4_EUMVA</name>
<dbReference type="STRING" id="151549.A0A4C1X0Z4"/>
<evidence type="ECO:0000313" key="3">
    <source>
        <dbReference type="EMBL" id="GBP56833.1"/>
    </source>
</evidence>
<feature type="coiled-coil region" evidence="1">
    <location>
        <begin position="127"/>
        <end position="158"/>
    </location>
</feature>